<protein>
    <submittedName>
        <fullName evidence="1">Uncharacterized protein</fullName>
    </submittedName>
</protein>
<dbReference type="Proteomes" id="UP000001572">
    <property type="component" value="Chromosome"/>
</dbReference>
<dbReference type="OrthoDB" id="1957111at2"/>
<dbReference type="AlphaFoldDB" id="A6TQT8"/>
<dbReference type="RefSeq" id="WP_012063531.1">
    <property type="nucleotide sequence ID" value="NC_009633.1"/>
</dbReference>
<accession>A6TQT8</accession>
<name>A6TQT8_ALKMQ</name>
<reference evidence="2" key="1">
    <citation type="journal article" date="2016" name="Genome Announc.">
        <title>Complete genome sequence of Alkaliphilus metalliredigens strain QYMF, an alkaliphilic and metal-reducing bacterium isolated from borax-contaminated leachate ponds.</title>
        <authorList>
            <person name="Hwang C."/>
            <person name="Copeland A."/>
            <person name="Lucas S."/>
            <person name="Lapidus A."/>
            <person name="Barry K."/>
            <person name="Detter J.C."/>
            <person name="Glavina Del Rio T."/>
            <person name="Hammon N."/>
            <person name="Israni S."/>
            <person name="Dalin E."/>
            <person name="Tice H."/>
            <person name="Pitluck S."/>
            <person name="Chertkov O."/>
            <person name="Brettin T."/>
            <person name="Bruce D."/>
            <person name="Han C."/>
            <person name="Schmutz J."/>
            <person name="Larimer F."/>
            <person name="Land M.L."/>
            <person name="Hauser L."/>
            <person name="Kyrpides N."/>
            <person name="Mikhailova N."/>
            <person name="Ye Q."/>
            <person name="Zhou J."/>
            <person name="Richardson P."/>
            <person name="Fields M.W."/>
        </authorList>
    </citation>
    <scope>NUCLEOTIDE SEQUENCE [LARGE SCALE GENOMIC DNA]</scope>
    <source>
        <strain evidence="2">QYMF</strain>
    </source>
</reference>
<evidence type="ECO:0000313" key="1">
    <source>
        <dbReference type="EMBL" id="ABR48556.1"/>
    </source>
</evidence>
<proteinExistence type="predicted"/>
<keyword evidence="2" id="KW-1185">Reference proteome</keyword>
<dbReference type="HOGENOM" id="CLU_2875738_0_0_9"/>
<dbReference type="KEGG" id="amt:Amet_2402"/>
<organism evidence="1 2">
    <name type="scientific">Alkaliphilus metalliredigens (strain QYMF)</name>
    <dbReference type="NCBI Taxonomy" id="293826"/>
    <lineage>
        <taxon>Bacteria</taxon>
        <taxon>Bacillati</taxon>
        <taxon>Bacillota</taxon>
        <taxon>Clostridia</taxon>
        <taxon>Peptostreptococcales</taxon>
        <taxon>Natronincolaceae</taxon>
        <taxon>Alkaliphilus</taxon>
    </lineage>
</organism>
<evidence type="ECO:0000313" key="2">
    <source>
        <dbReference type="Proteomes" id="UP000001572"/>
    </source>
</evidence>
<dbReference type="EMBL" id="CP000724">
    <property type="protein sequence ID" value="ABR48556.1"/>
    <property type="molecule type" value="Genomic_DNA"/>
</dbReference>
<sequence>MQKKSEVESGKKDMLGHQMKDFIDGVLERAEEDRKLDHINISISNHNGALQMDYTFRDRKKAY</sequence>
<dbReference type="STRING" id="293826.Amet_2402"/>
<gene>
    <name evidence="1" type="ordered locus">Amet_2402</name>
</gene>